<dbReference type="Proteomes" id="UP001139158">
    <property type="component" value="Unassembled WGS sequence"/>
</dbReference>
<dbReference type="EMBL" id="JAJFZV010000018">
    <property type="protein sequence ID" value="MCC3299291.1"/>
    <property type="molecule type" value="Genomic_DNA"/>
</dbReference>
<dbReference type="RefSeq" id="WP_227897279.1">
    <property type="nucleotide sequence ID" value="NZ_CP099467.1"/>
</dbReference>
<keyword evidence="3" id="KW-1185">Reference proteome</keyword>
<organism evidence="2 3">
    <name type="scientific">Arthrobacter caoxuetaonis</name>
    <dbReference type="NCBI Taxonomy" id="2886935"/>
    <lineage>
        <taxon>Bacteria</taxon>
        <taxon>Bacillati</taxon>
        <taxon>Actinomycetota</taxon>
        <taxon>Actinomycetes</taxon>
        <taxon>Micrococcales</taxon>
        <taxon>Micrococcaceae</taxon>
        <taxon>Arthrobacter</taxon>
    </lineage>
</organism>
<evidence type="ECO:0000313" key="2">
    <source>
        <dbReference type="EMBL" id="MCC3299291.1"/>
    </source>
</evidence>
<accession>A0A9X1SE59</accession>
<sequence length="65" mass="6699">MPDFEAIGQAIRDARRRAGITQKDAADLSGVAERTVRAIESGVGNPSLGSVIAVANTVGLHVKAL</sequence>
<name>A0A9X1SE59_9MICC</name>
<dbReference type="AlphaFoldDB" id="A0A9X1SE59"/>
<dbReference type="CDD" id="cd00093">
    <property type="entry name" value="HTH_XRE"/>
    <property type="match status" value="1"/>
</dbReference>
<evidence type="ECO:0000259" key="1">
    <source>
        <dbReference type="PROSITE" id="PS50943"/>
    </source>
</evidence>
<dbReference type="Gene3D" id="1.10.260.40">
    <property type="entry name" value="lambda repressor-like DNA-binding domains"/>
    <property type="match status" value="1"/>
</dbReference>
<dbReference type="SUPFAM" id="SSF47413">
    <property type="entry name" value="lambda repressor-like DNA-binding domains"/>
    <property type="match status" value="1"/>
</dbReference>
<dbReference type="InterPro" id="IPR010982">
    <property type="entry name" value="Lambda_DNA-bd_dom_sf"/>
</dbReference>
<protein>
    <submittedName>
        <fullName evidence="2">Helix-turn-helix domain-containing protein</fullName>
    </submittedName>
</protein>
<dbReference type="GO" id="GO:0003677">
    <property type="term" value="F:DNA binding"/>
    <property type="evidence" value="ECO:0007669"/>
    <property type="project" value="InterPro"/>
</dbReference>
<comment type="caution">
    <text evidence="2">The sequence shown here is derived from an EMBL/GenBank/DDBJ whole genome shotgun (WGS) entry which is preliminary data.</text>
</comment>
<evidence type="ECO:0000313" key="3">
    <source>
        <dbReference type="Proteomes" id="UP001139158"/>
    </source>
</evidence>
<dbReference type="Pfam" id="PF01381">
    <property type="entry name" value="HTH_3"/>
    <property type="match status" value="1"/>
</dbReference>
<gene>
    <name evidence="2" type="ORF">LJ757_15985</name>
</gene>
<feature type="domain" description="HTH cro/C1-type" evidence="1">
    <location>
        <begin position="11"/>
        <end position="65"/>
    </location>
</feature>
<dbReference type="InterPro" id="IPR001387">
    <property type="entry name" value="Cro/C1-type_HTH"/>
</dbReference>
<dbReference type="SMART" id="SM00530">
    <property type="entry name" value="HTH_XRE"/>
    <property type="match status" value="1"/>
</dbReference>
<reference evidence="2" key="1">
    <citation type="submission" date="2021-10" db="EMBL/GenBank/DDBJ databases">
        <title>Novel species in genus Arthrobacter.</title>
        <authorList>
            <person name="Liu Y."/>
        </authorList>
    </citation>
    <scope>NUCLEOTIDE SEQUENCE</scope>
    <source>
        <strain evidence="2">Zg-Y453</strain>
    </source>
</reference>
<dbReference type="PROSITE" id="PS50943">
    <property type="entry name" value="HTH_CROC1"/>
    <property type="match status" value="1"/>
</dbReference>
<proteinExistence type="predicted"/>